<evidence type="ECO:0000256" key="1">
    <source>
        <dbReference type="SAM" id="MobiDB-lite"/>
    </source>
</evidence>
<evidence type="ECO:0000313" key="3">
    <source>
        <dbReference type="Proteomes" id="UP000558488"/>
    </source>
</evidence>
<sequence length="125" mass="14642">MRLREAEPRGPRIPRNEVWDECILRLGSGGTGSRLDLRGHSWPEQPQVPVQKAWTSSQHNSQVPDPSIQRERERARQKLEHSQRSLRFMGRGNRLYLFLGERQGSGEVWLWPFFVRQPTADLENE</sequence>
<name>A0A7J7YMB7_PIPKU</name>
<accession>A0A7J7YMB7</accession>
<feature type="compositionally biased region" description="Basic and acidic residues" evidence="1">
    <location>
        <begin position="68"/>
        <end position="83"/>
    </location>
</feature>
<comment type="caution">
    <text evidence="2">The sequence shown here is derived from an EMBL/GenBank/DDBJ whole genome shotgun (WGS) entry which is preliminary data.</text>
</comment>
<reference evidence="2 3" key="1">
    <citation type="journal article" date="2020" name="Nature">
        <title>Six reference-quality genomes reveal evolution of bat adaptations.</title>
        <authorList>
            <person name="Jebb D."/>
            <person name="Huang Z."/>
            <person name="Pippel M."/>
            <person name="Hughes G.M."/>
            <person name="Lavrichenko K."/>
            <person name="Devanna P."/>
            <person name="Winkler S."/>
            <person name="Jermiin L.S."/>
            <person name="Skirmuntt E.C."/>
            <person name="Katzourakis A."/>
            <person name="Burkitt-Gray L."/>
            <person name="Ray D.A."/>
            <person name="Sullivan K.A.M."/>
            <person name="Roscito J.G."/>
            <person name="Kirilenko B.M."/>
            <person name="Davalos L.M."/>
            <person name="Corthals A.P."/>
            <person name="Power M.L."/>
            <person name="Jones G."/>
            <person name="Ransome R.D."/>
            <person name="Dechmann D.K.N."/>
            <person name="Locatelli A.G."/>
            <person name="Puechmaille S.J."/>
            <person name="Fedrigo O."/>
            <person name="Jarvis E.D."/>
            <person name="Hiller M."/>
            <person name="Vernes S.C."/>
            <person name="Myers E.W."/>
            <person name="Teeling E.C."/>
        </authorList>
    </citation>
    <scope>NUCLEOTIDE SEQUENCE [LARGE SCALE GENOMIC DNA]</scope>
    <source>
        <strain evidence="2">MPipKuh1</strain>
        <tissue evidence="2">Flight muscle</tissue>
    </source>
</reference>
<feature type="compositionally biased region" description="Polar residues" evidence="1">
    <location>
        <begin position="53"/>
        <end position="64"/>
    </location>
</feature>
<evidence type="ECO:0000313" key="2">
    <source>
        <dbReference type="EMBL" id="KAF6363072.1"/>
    </source>
</evidence>
<proteinExistence type="predicted"/>
<protein>
    <submittedName>
        <fullName evidence="2">Uncharacterized protein</fullName>
    </submittedName>
</protein>
<keyword evidence="3" id="KW-1185">Reference proteome</keyword>
<organism evidence="2 3">
    <name type="scientific">Pipistrellus kuhlii</name>
    <name type="common">Kuhl's pipistrelle</name>
    <dbReference type="NCBI Taxonomy" id="59472"/>
    <lineage>
        <taxon>Eukaryota</taxon>
        <taxon>Metazoa</taxon>
        <taxon>Chordata</taxon>
        <taxon>Craniata</taxon>
        <taxon>Vertebrata</taxon>
        <taxon>Euteleostomi</taxon>
        <taxon>Mammalia</taxon>
        <taxon>Eutheria</taxon>
        <taxon>Laurasiatheria</taxon>
        <taxon>Chiroptera</taxon>
        <taxon>Yangochiroptera</taxon>
        <taxon>Vespertilionidae</taxon>
        <taxon>Pipistrellus</taxon>
    </lineage>
</organism>
<gene>
    <name evidence="2" type="ORF">mPipKuh1_010070</name>
</gene>
<dbReference type="Proteomes" id="UP000558488">
    <property type="component" value="Unassembled WGS sequence"/>
</dbReference>
<dbReference type="AlphaFoldDB" id="A0A7J7YMB7"/>
<dbReference type="EMBL" id="JACAGB010000005">
    <property type="protein sequence ID" value="KAF6363072.1"/>
    <property type="molecule type" value="Genomic_DNA"/>
</dbReference>
<feature type="region of interest" description="Disordered" evidence="1">
    <location>
        <begin position="35"/>
        <end position="83"/>
    </location>
</feature>